<reference evidence="3" key="1">
    <citation type="submission" date="2020-01" db="EMBL/GenBank/DDBJ databases">
        <authorList>
            <consortium name="DOE Joint Genome Institute"/>
            <person name="Haridas S."/>
            <person name="Albert R."/>
            <person name="Binder M."/>
            <person name="Bloem J."/>
            <person name="Labutti K."/>
            <person name="Salamov A."/>
            <person name="Andreopoulos B."/>
            <person name="Baker S.E."/>
            <person name="Barry K."/>
            <person name="Bills G."/>
            <person name="Bluhm B.H."/>
            <person name="Cannon C."/>
            <person name="Castanera R."/>
            <person name="Culley D.E."/>
            <person name="Daum C."/>
            <person name="Ezra D."/>
            <person name="Gonzalez J.B."/>
            <person name="Henrissat B."/>
            <person name="Kuo A."/>
            <person name="Liang C."/>
            <person name="Lipzen A."/>
            <person name="Lutzoni F."/>
            <person name="Magnuson J."/>
            <person name="Mondo S."/>
            <person name="Nolan M."/>
            <person name="Ohm R."/>
            <person name="Pangilinan J."/>
            <person name="Park H.-J."/>
            <person name="Ramirez L."/>
            <person name="Alfaro M."/>
            <person name="Sun H."/>
            <person name="Tritt A."/>
            <person name="Yoshinaga Y."/>
            <person name="Zwiers L.-H."/>
            <person name="Turgeon B.G."/>
            <person name="Goodwin S.B."/>
            <person name="Spatafora J.W."/>
            <person name="Crous P.W."/>
            <person name="Grigoriev I.V."/>
        </authorList>
    </citation>
    <scope>NUCLEOTIDE SEQUENCE</scope>
    <source>
        <strain evidence="3">IPT5</strain>
    </source>
</reference>
<organism evidence="3 4">
    <name type="scientific">Plenodomus tracheiphilus IPT5</name>
    <dbReference type="NCBI Taxonomy" id="1408161"/>
    <lineage>
        <taxon>Eukaryota</taxon>
        <taxon>Fungi</taxon>
        <taxon>Dikarya</taxon>
        <taxon>Ascomycota</taxon>
        <taxon>Pezizomycotina</taxon>
        <taxon>Dothideomycetes</taxon>
        <taxon>Pleosporomycetidae</taxon>
        <taxon>Pleosporales</taxon>
        <taxon>Pleosporineae</taxon>
        <taxon>Leptosphaeriaceae</taxon>
        <taxon>Plenodomus</taxon>
    </lineage>
</organism>
<accession>A0A6A7BDS4</accession>
<dbReference type="OrthoDB" id="3798369at2759"/>
<evidence type="ECO:0000256" key="2">
    <source>
        <dbReference type="SAM" id="SignalP"/>
    </source>
</evidence>
<evidence type="ECO:0000313" key="4">
    <source>
        <dbReference type="Proteomes" id="UP000799423"/>
    </source>
</evidence>
<feature type="chain" id="PRO_5025515402" evidence="2">
    <location>
        <begin position="21"/>
        <end position="176"/>
    </location>
</feature>
<name>A0A6A7BDS4_9PLEO</name>
<dbReference type="Proteomes" id="UP000799423">
    <property type="component" value="Unassembled WGS sequence"/>
</dbReference>
<feature type="region of interest" description="Disordered" evidence="1">
    <location>
        <begin position="73"/>
        <end position="105"/>
    </location>
</feature>
<keyword evidence="2" id="KW-0732">Signal</keyword>
<feature type="signal peptide" evidence="2">
    <location>
        <begin position="1"/>
        <end position="20"/>
    </location>
</feature>
<sequence length="176" mass="18243">MLFNNHIFTAATLFSTLASALPLDNRDIIPRNKSYDVVNVGGGSQIPATTVIEATTVEVVNPGPTVEVTTTVGNPSVPTSTSSTSIRTTRASSSASISAAPSSTSAISTETPKPIYVTVTVPADDGPYYDDGMWHTKYRVKTFDAAAMATPSALASSSAVLPVLETPGLSYNATTI</sequence>
<protein>
    <submittedName>
        <fullName evidence="3">Uncharacterized protein</fullName>
    </submittedName>
</protein>
<keyword evidence="4" id="KW-1185">Reference proteome</keyword>
<dbReference type="AlphaFoldDB" id="A0A6A7BDS4"/>
<evidence type="ECO:0000256" key="1">
    <source>
        <dbReference type="SAM" id="MobiDB-lite"/>
    </source>
</evidence>
<dbReference type="EMBL" id="MU006299">
    <property type="protein sequence ID" value="KAF2852318.1"/>
    <property type="molecule type" value="Genomic_DNA"/>
</dbReference>
<gene>
    <name evidence="3" type="ORF">T440DRAFT_467012</name>
</gene>
<proteinExistence type="predicted"/>
<evidence type="ECO:0000313" key="3">
    <source>
        <dbReference type="EMBL" id="KAF2852318.1"/>
    </source>
</evidence>